<evidence type="ECO:0000313" key="3">
    <source>
        <dbReference type="Proteomes" id="UP001152759"/>
    </source>
</evidence>
<keyword evidence="3" id="KW-1185">Reference proteome</keyword>
<dbReference type="AlphaFoldDB" id="A0AAI8UU04"/>
<accession>A0AAI8UU04</accession>
<protein>
    <submittedName>
        <fullName evidence="2">Uncharacterized protein</fullName>
    </submittedName>
</protein>
<feature type="region of interest" description="Disordered" evidence="1">
    <location>
        <begin position="1"/>
        <end position="53"/>
    </location>
</feature>
<dbReference type="Proteomes" id="UP001152759">
    <property type="component" value="Unassembled WGS sequence"/>
</dbReference>
<reference evidence="2" key="1">
    <citation type="submission" date="2021-12" db="EMBL/GenBank/DDBJ databases">
        <authorList>
            <person name="King R."/>
        </authorList>
    </citation>
    <scope>NUCLEOTIDE SEQUENCE</scope>
</reference>
<comment type="caution">
    <text evidence="2">The sequence shown here is derived from an EMBL/GenBank/DDBJ whole genome shotgun (WGS) entry which is preliminary data.</text>
</comment>
<organism evidence="2 3">
    <name type="scientific">Bemisia tabaci</name>
    <name type="common">Sweetpotato whitefly</name>
    <name type="synonym">Aleurodes tabaci</name>
    <dbReference type="NCBI Taxonomy" id="7038"/>
    <lineage>
        <taxon>Eukaryota</taxon>
        <taxon>Metazoa</taxon>
        <taxon>Ecdysozoa</taxon>
        <taxon>Arthropoda</taxon>
        <taxon>Hexapoda</taxon>
        <taxon>Insecta</taxon>
        <taxon>Pterygota</taxon>
        <taxon>Neoptera</taxon>
        <taxon>Paraneoptera</taxon>
        <taxon>Hemiptera</taxon>
        <taxon>Sternorrhyncha</taxon>
        <taxon>Aleyrodoidea</taxon>
        <taxon>Aleyrodidae</taxon>
        <taxon>Aleyrodinae</taxon>
        <taxon>Bemisia</taxon>
    </lineage>
</organism>
<sequence length="192" mass="22116">METNSGRENQSDTKIPLTSSAAENQKIEGIIPKVSSTEPIPEKTKDQPEDEELTQETLENLLRTVDENLEKNIKILKTGNLKSADKRLTQVAIENGKQFRNELVMKIQKKTNITQMLESEIVTIDITNETNINDLKTTEQDKQTFMQDNRNADNILAWQKLELKTTEDLIIAYQEAIHRRKRSSRIKIHQKS</sequence>
<name>A0AAI8UU04_BEMTA</name>
<feature type="compositionally biased region" description="Polar residues" evidence="1">
    <location>
        <begin position="1"/>
        <end position="23"/>
    </location>
</feature>
<gene>
    <name evidence="2" type="ORF">BEMITA_LOCUS17</name>
</gene>
<evidence type="ECO:0000313" key="2">
    <source>
        <dbReference type="EMBL" id="CAH0746848.1"/>
    </source>
</evidence>
<dbReference type="EMBL" id="CAKKNF020000002">
    <property type="protein sequence ID" value="CAH0746848.1"/>
    <property type="molecule type" value="Genomic_DNA"/>
</dbReference>
<evidence type="ECO:0000256" key="1">
    <source>
        <dbReference type="SAM" id="MobiDB-lite"/>
    </source>
</evidence>
<proteinExistence type="predicted"/>